<proteinExistence type="predicted"/>
<dbReference type="EMBL" id="CAACYH010000004">
    <property type="protein sequence ID" value="VFB14863.1"/>
    <property type="molecule type" value="Genomic_DNA"/>
</dbReference>
<reference evidence="1 2" key="1">
    <citation type="submission" date="2019-02" db="EMBL/GenBank/DDBJ databases">
        <authorList>
            <consortium name="Pathogen Informatics"/>
        </authorList>
    </citation>
    <scope>NUCLEOTIDE SEQUENCE [LARGE SCALE GENOMIC DNA]</scope>
    <source>
        <strain evidence="1 2">3012STDY7078512</strain>
    </source>
</reference>
<evidence type="ECO:0000313" key="1">
    <source>
        <dbReference type="EMBL" id="VFB14863.1"/>
    </source>
</evidence>
<gene>
    <name evidence="1" type="ORF">NCTC7812_02432</name>
</gene>
<accession>A0A449I621</accession>
<name>A0A449I621_9BACE</name>
<protein>
    <recommendedName>
        <fullName evidence="3">Replication initiation factor</fullName>
    </recommendedName>
</protein>
<dbReference type="AlphaFoldDB" id="A0A449I621"/>
<organism evidence="1 2">
    <name type="scientific">Prevotella heparinolytica</name>
    <dbReference type="NCBI Taxonomy" id="28113"/>
    <lineage>
        <taxon>Bacteria</taxon>
        <taxon>Pseudomonadati</taxon>
        <taxon>Bacteroidota</taxon>
        <taxon>Bacteroidia</taxon>
        <taxon>Bacteroidales</taxon>
        <taxon>Bacteroidaceae</taxon>
        <taxon>Bacteroides</taxon>
    </lineage>
</organism>
<evidence type="ECO:0008006" key="3">
    <source>
        <dbReference type="Google" id="ProtNLM"/>
    </source>
</evidence>
<evidence type="ECO:0000313" key="2">
    <source>
        <dbReference type="Proteomes" id="UP000396835"/>
    </source>
</evidence>
<dbReference type="Proteomes" id="UP000396835">
    <property type="component" value="Unassembled WGS sequence"/>
</dbReference>
<sequence>MEKYCISVDWLQTFCHAAPIVEGKYSIRDFIFEVKKENHETAQFKDVFTVTYKKHLAATIQQTPRTSVINPRATCVKLSNRLLYCERYIEVLYAIQEALNMTYKGITRLDICYDCNRLFDGRNVERFIRQYVSAEAGEVGHIIRNGSSRFQLHGVKSPSSSIKLNSIRWGSPRSKIGAYCYNKTIELLEVKDKPWIREMWAQNGLVSEVDEQGLRRLSPRKRAKKIDDDGLSEYAERSVWRFEISIKSQGMDVLNMSTAELFKLSPRYLEHAPHIARLFHIYAGKVFDFRINTGQKQIRHYHKMTLFENAPVITSKPFYWSSAADTGRMEKICYNKLQKLAREYVDLAEPRRLGLLSAMEFLLELQGKKSQTVALNRYTQYLNSLYATKFIDYDDMMYFGAMEHAAETKRNICAETVYDVFFPPISASEAEALFSCAPPYDRTPPEYIW</sequence>